<evidence type="ECO:0000256" key="2">
    <source>
        <dbReference type="ARBA" id="ARBA00023015"/>
    </source>
</evidence>
<dbReference type="PROSITE" id="PS50931">
    <property type="entry name" value="HTH_LYSR"/>
    <property type="match status" value="1"/>
</dbReference>
<dbReference type="PANTHER" id="PTHR30126">
    <property type="entry name" value="HTH-TYPE TRANSCRIPTIONAL REGULATOR"/>
    <property type="match status" value="1"/>
</dbReference>
<dbReference type="PRINTS" id="PR00039">
    <property type="entry name" value="HTHLYSR"/>
</dbReference>
<dbReference type="SUPFAM" id="SSF53850">
    <property type="entry name" value="Periplasmic binding protein-like II"/>
    <property type="match status" value="1"/>
</dbReference>
<keyword evidence="7" id="KW-1185">Reference proteome</keyword>
<dbReference type="InterPro" id="IPR036390">
    <property type="entry name" value="WH_DNA-bd_sf"/>
</dbReference>
<dbReference type="InterPro" id="IPR036388">
    <property type="entry name" value="WH-like_DNA-bd_sf"/>
</dbReference>
<dbReference type="Proteomes" id="UP001183420">
    <property type="component" value="Unassembled WGS sequence"/>
</dbReference>
<dbReference type="Gene3D" id="3.40.190.10">
    <property type="entry name" value="Periplasmic binding protein-like II"/>
    <property type="match status" value="2"/>
</dbReference>
<dbReference type="RefSeq" id="WP_311601869.1">
    <property type="nucleotide sequence ID" value="NZ_JAVREM010000044.1"/>
</dbReference>
<sequence length="306" mass="32926">MSQLPDLESLRLLVLVGDVGSLSGAAARLGLAQPSASKRLSTLERRLGLVLVERTRRGSRLTDAGRAVAGWAQQVLQELDGLLTGAEALRAKRDAELRVAASMTVAEYLVPGWLGELRRIRPELYVALQVTNSEQVPELLRGGAVDLGFVESPRAPAGLRARRVAHDRLLVVVAPAHPWARRRAPLSVAELAAAPLVLRERGSGTRETLDQALRRAGAAEPRPLLELGSATAVRNAVIAGTGPAVISELAVRTDLADRRLVAVEVEDIELHRVLRAVWAPERPLAGPAVELLAVTRRHRPDLPTGR</sequence>
<name>A0ABU2LVN0_9ACTN</name>
<dbReference type="InterPro" id="IPR005119">
    <property type="entry name" value="LysR_subst-bd"/>
</dbReference>
<dbReference type="Gene3D" id="1.10.10.10">
    <property type="entry name" value="Winged helix-like DNA-binding domain superfamily/Winged helix DNA-binding domain"/>
    <property type="match status" value="1"/>
</dbReference>
<accession>A0ABU2LVN0</accession>
<evidence type="ECO:0000259" key="5">
    <source>
        <dbReference type="PROSITE" id="PS50931"/>
    </source>
</evidence>
<keyword evidence="4" id="KW-0804">Transcription</keyword>
<dbReference type="SUPFAM" id="SSF46785">
    <property type="entry name" value="Winged helix' DNA-binding domain"/>
    <property type="match status" value="1"/>
</dbReference>
<dbReference type="EMBL" id="JAVREM010000044">
    <property type="protein sequence ID" value="MDT0321638.1"/>
    <property type="molecule type" value="Genomic_DNA"/>
</dbReference>
<evidence type="ECO:0000256" key="3">
    <source>
        <dbReference type="ARBA" id="ARBA00023125"/>
    </source>
</evidence>
<evidence type="ECO:0000256" key="1">
    <source>
        <dbReference type="ARBA" id="ARBA00009437"/>
    </source>
</evidence>
<dbReference type="Pfam" id="PF03466">
    <property type="entry name" value="LysR_substrate"/>
    <property type="match status" value="1"/>
</dbReference>
<comment type="caution">
    <text evidence="6">The sequence shown here is derived from an EMBL/GenBank/DDBJ whole genome shotgun (WGS) entry which is preliminary data.</text>
</comment>
<dbReference type="PANTHER" id="PTHR30126:SF39">
    <property type="entry name" value="HTH-TYPE TRANSCRIPTIONAL REGULATOR CYSL"/>
    <property type="match status" value="1"/>
</dbReference>
<organism evidence="6 7">
    <name type="scientific">Streptomyces millisiae</name>
    <dbReference type="NCBI Taxonomy" id="3075542"/>
    <lineage>
        <taxon>Bacteria</taxon>
        <taxon>Bacillati</taxon>
        <taxon>Actinomycetota</taxon>
        <taxon>Actinomycetes</taxon>
        <taxon>Kitasatosporales</taxon>
        <taxon>Streptomycetaceae</taxon>
        <taxon>Streptomyces</taxon>
    </lineage>
</organism>
<keyword evidence="2" id="KW-0805">Transcription regulation</keyword>
<gene>
    <name evidence="6" type="ORF">RNC47_25230</name>
</gene>
<evidence type="ECO:0000256" key="4">
    <source>
        <dbReference type="ARBA" id="ARBA00023163"/>
    </source>
</evidence>
<comment type="similarity">
    <text evidence="1">Belongs to the LysR transcriptional regulatory family.</text>
</comment>
<evidence type="ECO:0000313" key="7">
    <source>
        <dbReference type="Proteomes" id="UP001183420"/>
    </source>
</evidence>
<evidence type="ECO:0000313" key="6">
    <source>
        <dbReference type="EMBL" id="MDT0321638.1"/>
    </source>
</evidence>
<keyword evidence="3" id="KW-0238">DNA-binding</keyword>
<reference evidence="7" key="1">
    <citation type="submission" date="2023-07" db="EMBL/GenBank/DDBJ databases">
        <title>30 novel species of actinomycetes from the DSMZ collection.</title>
        <authorList>
            <person name="Nouioui I."/>
        </authorList>
    </citation>
    <scope>NUCLEOTIDE SEQUENCE [LARGE SCALE GENOMIC DNA]</scope>
    <source>
        <strain evidence="7">DSM 44918</strain>
    </source>
</reference>
<dbReference type="InterPro" id="IPR000847">
    <property type="entry name" value="LysR_HTH_N"/>
</dbReference>
<protein>
    <submittedName>
        <fullName evidence="6">LysR family transcriptional regulator</fullName>
    </submittedName>
</protein>
<proteinExistence type="inferred from homology"/>
<dbReference type="Pfam" id="PF00126">
    <property type="entry name" value="HTH_1"/>
    <property type="match status" value="1"/>
</dbReference>
<feature type="domain" description="HTH lysR-type" evidence="5">
    <location>
        <begin position="5"/>
        <end position="62"/>
    </location>
</feature>